<gene>
    <name evidence="1" type="ORF">DFP76_105235</name>
</gene>
<organism evidence="1 2">
    <name type="scientific">Marinomonas aquiplantarum</name>
    <dbReference type="NCBI Taxonomy" id="491951"/>
    <lineage>
        <taxon>Bacteria</taxon>
        <taxon>Pseudomonadati</taxon>
        <taxon>Pseudomonadota</taxon>
        <taxon>Gammaproteobacteria</taxon>
        <taxon>Oceanospirillales</taxon>
        <taxon>Oceanospirillaceae</taxon>
        <taxon>Marinomonas</taxon>
    </lineage>
</organism>
<dbReference type="RefSeq" id="WP_113874713.1">
    <property type="nucleotide sequence ID" value="NZ_QNRF01000005.1"/>
</dbReference>
<protein>
    <submittedName>
        <fullName evidence="1">Uncharacterized protein</fullName>
    </submittedName>
</protein>
<dbReference type="OrthoDB" id="6105506at2"/>
<evidence type="ECO:0000313" key="2">
    <source>
        <dbReference type="Proteomes" id="UP000252086"/>
    </source>
</evidence>
<proteinExistence type="predicted"/>
<reference evidence="1 2" key="1">
    <citation type="submission" date="2018-06" db="EMBL/GenBank/DDBJ databases">
        <title>Genomic Encyclopedia of Type Strains, Phase III (KMG-III): the genomes of soil and plant-associated and newly described type strains.</title>
        <authorList>
            <person name="Whitman W."/>
        </authorList>
    </citation>
    <scope>NUCLEOTIDE SEQUENCE [LARGE SCALE GENOMIC DNA]</scope>
    <source>
        <strain evidence="1 2">CECT 7732</strain>
    </source>
</reference>
<dbReference type="Proteomes" id="UP000252086">
    <property type="component" value="Unassembled WGS sequence"/>
</dbReference>
<sequence length="103" mass="12159">MSSQKSETLPDVTYWLALEIAKVDPVVDLDVMYRGSMELDYLYQVLTSKAQHYWWQEHGVKLSPVMVNNAFFRAIAMLHHRNLEFDRSRKTQETAWVKELLGR</sequence>
<accession>A0A366CY48</accession>
<dbReference type="EMBL" id="QNRF01000005">
    <property type="protein sequence ID" value="RBO82762.1"/>
    <property type="molecule type" value="Genomic_DNA"/>
</dbReference>
<name>A0A366CY48_9GAMM</name>
<comment type="caution">
    <text evidence="1">The sequence shown here is derived from an EMBL/GenBank/DDBJ whole genome shotgun (WGS) entry which is preliminary data.</text>
</comment>
<keyword evidence="2" id="KW-1185">Reference proteome</keyword>
<dbReference type="AlphaFoldDB" id="A0A366CY48"/>
<evidence type="ECO:0000313" key="1">
    <source>
        <dbReference type="EMBL" id="RBO82762.1"/>
    </source>
</evidence>